<dbReference type="PANTHER" id="PTHR14194">
    <property type="entry name" value="NITROGEN METABOLIC REGULATION PROTEIN NMR-RELATED"/>
    <property type="match status" value="1"/>
</dbReference>
<feature type="chain" id="PRO_5013395391" description="NAD(P)-binding domain-containing protein" evidence="1">
    <location>
        <begin position="25"/>
        <end position="248"/>
    </location>
</feature>
<dbReference type="GO" id="GO:0016491">
    <property type="term" value="F:oxidoreductase activity"/>
    <property type="evidence" value="ECO:0007669"/>
    <property type="project" value="InterPro"/>
</dbReference>
<feature type="domain" description="NAD(P)-binding" evidence="2">
    <location>
        <begin position="4"/>
        <end position="207"/>
    </location>
</feature>
<proteinExistence type="predicted"/>
<keyword evidence="1" id="KW-0732">Signal</keyword>
<dbReference type="Pfam" id="PF13460">
    <property type="entry name" value="NAD_binding_10"/>
    <property type="match status" value="1"/>
</dbReference>
<dbReference type="SUPFAM" id="SSF51735">
    <property type="entry name" value="NAD(P)-binding Rossmann-fold domains"/>
    <property type="match status" value="1"/>
</dbReference>
<keyword evidence="4" id="KW-1185">Reference proteome</keyword>
<name>A0A250XCU7_9CHLO</name>
<evidence type="ECO:0000313" key="4">
    <source>
        <dbReference type="Proteomes" id="UP000232323"/>
    </source>
</evidence>
<accession>A0A250XCU7</accession>
<dbReference type="EMBL" id="BEGY01000058">
    <property type="protein sequence ID" value="GAX80894.1"/>
    <property type="molecule type" value="Genomic_DNA"/>
</dbReference>
<comment type="caution">
    <text evidence="3">The sequence shown here is derived from an EMBL/GenBank/DDBJ whole genome shotgun (WGS) entry which is preliminary data.</text>
</comment>
<evidence type="ECO:0000259" key="2">
    <source>
        <dbReference type="Pfam" id="PF13460"/>
    </source>
</evidence>
<dbReference type="PANTHER" id="PTHR14194:SF86">
    <property type="entry name" value="OS05G0110300 PROTEIN"/>
    <property type="match status" value="1"/>
</dbReference>
<dbReference type="AlphaFoldDB" id="A0A250XCU7"/>
<dbReference type="OrthoDB" id="419598at2759"/>
<dbReference type="Proteomes" id="UP000232323">
    <property type="component" value="Unassembled WGS sequence"/>
</dbReference>
<organism evidence="3 4">
    <name type="scientific">Chlamydomonas eustigma</name>
    <dbReference type="NCBI Taxonomy" id="1157962"/>
    <lineage>
        <taxon>Eukaryota</taxon>
        <taxon>Viridiplantae</taxon>
        <taxon>Chlorophyta</taxon>
        <taxon>core chlorophytes</taxon>
        <taxon>Chlorophyceae</taxon>
        <taxon>CS clade</taxon>
        <taxon>Chlamydomonadales</taxon>
        <taxon>Chlamydomonadaceae</taxon>
        <taxon>Chlamydomonas</taxon>
    </lineage>
</organism>
<evidence type="ECO:0000256" key="1">
    <source>
        <dbReference type="SAM" id="SignalP"/>
    </source>
</evidence>
<dbReference type="InterPro" id="IPR016040">
    <property type="entry name" value="NAD(P)-bd_dom"/>
</dbReference>
<dbReference type="InterPro" id="IPR036291">
    <property type="entry name" value="NAD(P)-bd_dom_sf"/>
</dbReference>
<dbReference type="InterPro" id="IPR044163">
    <property type="entry name" value="SARED1-like"/>
</dbReference>
<feature type="signal peptide" evidence="1">
    <location>
        <begin position="1"/>
        <end position="24"/>
    </location>
</feature>
<sequence>MVTGATGRTGSLLFLALQSAGIEARAFVRNITKAREVLGCKACDESEGIYVGDITDPETLGNALRGVRRLVILTSSYPLQLPNGTYYFPPGEYPKDIDWIGSNNQVRTALMAGSVEHILLVSSMGTTQPDTFLDKLGDGHALFYKLNGEIDLMASGIPSYTIIKPGGLLSTEGGRSLLLAGHNDRLMHARVTRADVASVLLAAILNPKHSRNLRFDLSSDPDQPAGSLLSLFEDARDWSGSWNNNVQL</sequence>
<gene>
    <name evidence="3" type="ORF">CEUSTIGMA_g8329.t1</name>
</gene>
<dbReference type="Gene3D" id="3.40.50.720">
    <property type="entry name" value="NAD(P)-binding Rossmann-like Domain"/>
    <property type="match status" value="1"/>
</dbReference>
<dbReference type="GO" id="GO:0009507">
    <property type="term" value="C:chloroplast"/>
    <property type="evidence" value="ECO:0007669"/>
    <property type="project" value="TreeGrafter"/>
</dbReference>
<dbReference type="STRING" id="1157962.A0A250XCU7"/>
<evidence type="ECO:0000313" key="3">
    <source>
        <dbReference type="EMBL" id="GAX80894.1"/>
    </source>
</evidence>
<reference evidence="3 4" key="1">
    <citation type="submission" date="2017-08" db="EMBL/GenBank/DDBJ databases">
        <title>Acidophilic green algal genome provides insights into adaptation to an acidic environment.</title>
        <authorList>
            <person name="Hirooka S."/>
            <person name="Hirose Y."/>
            <person name="Kanesaki Y."/>
            <person name="Higuchi S."/>
            <person name="Fujiwara T."/>
            <person name="Onuma R."/>
            <person name="Era A."/>
            <person name="Ohbayashi R."/>
            <person name="Uzuka A."/>
            <person name="Nozaki H."/>
            <person name="Yoshikawa H."/>
            <person name="Miyagishima S.Y."/>
        </authorList>
    </citation>
    <scope>NUCLEOTIDE SEQUENCE [LARGE SCALE GENOMIC DNA]</scope>
    <source>
        <strain evidence="3 4">NIES-2499</strain>
    </source>
</reference>
<protein>
    <recommendedName>
        <fullName evidence="2">NAD(P)-binding domain-containing protein</fullName>
    </recommendedName>
</protein>